<evidence type="ECO:0000313" key="6">
    <source>
        <dbReference type="Proteomes" id="UP000006055"/>
    </source>
</evidence>
<dbReference type="Pfam" id="PF00072">
    <property type="entry name" value="Response_reg"/>
    <property type="match status" value="1"/>
</dbReference>
<dbReference type="OrthoDB" id="5396209at2"/>
<dbReference type="GO" id="GO:0000160">
    <property type="term" value="P:phosphorelay signal transduction system"/>
    <property type="evidence" value="ECO:0007669"/>
    <property type="project" value="InterPro"/>
</dbReference>
<dbReference type="GO" id="GO:0003677">
    <property type="term" value="F:DNA binding"/>
    <property type="evidence" value="ECO:0007669"/>
    <property type="project" value="UniProtKB-KW"/>
</dbReference>
<proteinExistence type="predicted"/>
<reference evidence="6" key="1">
    <citation type="submission" date="2012-06" db="EMBL/GenBank/DDBJ databases">
        <title>Complete sequence of chromosome of Desulfomonile tiedjei DSM 6799.</title>
        <authorList>
            <person name="Lucas S."/>
            <person name="Copeland A."/>
            <person name="Lapidus A."/>
            <person name="Glavina del Rio T."/>
            <person name="Dalin E."/>
            <person name="Tice H."/>
            <person name="Bruce D."/>
            <person name="Goodwin L."/>
            <person name="Pitluck S."/>
            <person name="Peters L."/>
            <person name="Ovchinnikova G."/>
            <person name="Zeytun A."/>
            <person name="Lu M."/>
            <person name="Kyrpides N."/>
            <person name="Mavromatis K."/>
            <person name="Ivanova N."/>
            <person name="Brettin T."/>
            <person name="Detter J.C."/>
            <person name="Han C."/>
            <person name="Larimer F."/>
            <person name="Land M."/>
            <person name="Hauser L."/>
            <person name="Markowitz V."/>
            <person name="Cheng J.-F."/>
            <person name="Hugenholtz P."/>
            <person name="Woyke T."/>
            <person name="Wu D."/>
            <person name="Spring S."/>
            <person name="Schroeder M."/>
            <person name="Brambilla E."/>
            <person name="Klenk H.-P."/>
            <person name="Eisen J.A."/>
        </authorList>
    </citation>
    <scope>NUCLEOTIDE SEQUENCE [LARGE SCALE GENOMIC DNA]</scope>
    <source>
        <strain evidence="6">ATCC 49306 / DSM 6799 / DCB-1</strain>
    </source>
</reference>
<dbReference type="InterPro" id="IPR001789">
    <property type="entry name" value="Sig_transdc_resp-reg_receiver"/>
</dbReference>
<dbReference type="HOGENOM" id="CLU_1233418_0_0_7"/>
<dbReference type="PANTHER" id="PTHR44591:SF25">
    <property type="entry name" value="CHEMOTAXIS TWO-COMPONENT RESPONSE REGULATOR"/>
    <property type="match status" value="1"/>
</dbReference>
<dbReference type="Proteomes" id="UP000006055">
    <property type="component" value="Chromosome"/>
</dbReference>
<dbReference type="SMART" id="SM00448">
    <property type="entry name" value="REC"/>
    <property type="match status" value="1"/>
</dbReference>
<sequence length="224" mass="24856">MDRVLIVDDNTTLAYFTARNLERDIEGLSVTIAAGYHDAREHMKGHEFRAVISDLHLTDGNGLELMDEIMEESPGTPVILISGAPPPPELRPDLFGFLLKPYEAPALSELVRAALSTKKGSSADTIEIGHESDSVDYDVHSVRNQLCALLTGLRAFESVLRENAEHPEAVRRTIDRYIDRLCDHVHKISNELPKRVTKNAANTKSKANKVESESNNEDTGNKRS</sequence>
<protein>
    <submittedName>
        <fullName evidence="5">Response regulator with CheY-like receiver, AAA-type ATPase, and DNA-binding domains</fullName>
    </submittedName>
</protein>
<dbReference type="PROSITE" id="PS50110">
    <property type="entry name" value="RESPONSE_REGULATORY"/>
    <property type="match status" value="1"/>
</dbReference>
<dbReference type="PANTHER" id="PTHR44591">
    <property type="entry name" value="STRESS RESPONSE REGULATOR PROTEIN 1"/>
    <property type="match status" value="1"/>
</dbReference>
<dbReference type="eggNOG" id="COG2204">
    <property type="taxonomic scope" value="Bacteria"/>
</dbReference>
<evidence type="ECO:0000256" key="3">
    <source>
        <dbReference type="SAM" id="MobiDB-lite"/>
    </source>
</evidence>
<accession>I4C391</accession>
<evidence type="ECO:0000313" key="5">
    <source>
        <dbReference type="EMBL" id="AFM24032.1"/>
    </source>
</evidence>
<organism evidence="5 6">
    <name type="scientific">Desulfomonile tiedjei (strain ATCC 49306 / DSM 6799 / DCB-1)</name>
    <dbReference type="NCBI Taxonomy" id="706587"/>
    <lineage>
        <taxon>Bacteria</taxon>
        <taxon>Pseudomonadati</taxon>
        <taxon>Thermodesulfobacteriota</taxon>
        <taxon>Desulfomonilia</taxon>
        <taxon>Desulfomonilales</taxon>
        <taxon>Desulfomonilaceae</taxon>
        <taxon>Desulfomonile</taxon>
    </lineage>
</organism>
<dbReference type="KEGG" id="dti:Desti_1319"/>
<dbReference type="InterPro" id="IPR011006">
    <property type="entry name" value="CheY-like_superfamily"/>
</dbReference>
<evidence type="ECO:0000256" key="2">
    <source>
        <dbReference type="PROSITE-ProRule" id="PRU00169"/>
    </source>
</evidence>
<feature type="region of interest" description="Disordered" evidence="3">
    <location>
        <begin position="193"/>
        <end position="224"/>
    </location>
</feature>
<dbReference type="STRING" id="706587.Desti_1319"/>
<keyword evidence="5" id="KW-0238">DNA-binding</keyword>
<dbReference type="AlphaFoldDB" id="I4C391"/>
<evidence type="ECO:0000259" key="4">
    <source>
        <dbReference type="PROSITE" id="PS50110"/>
    </source>
</evidence>
<evidence type="ECO:0000256" key="1">
    <source>
        <dbReference type="ARBA" id="ARBA00022553"/>
    </source>
</evidence>
<feature type="modified residue" description="4-aspartylphosphate" evidence="2">
    <location>
        <position position="54"/>
    </location>
</feature>
<name>I4C391_DESTA</name>
<dbReference type="SUPFAM" id="SSF52172">
    <property type="entry name" value="CheY-like"/>
    <property type="match status" value="1"/>
</dbReference>
<keyword evidence="1 2" id="KW-0597">Phosphoprotein</keyword>
<dbReference type="CDD" id="cd00156">
    <property type="entry name" value="REC"/>
    <property type="match status" value="1"/>
</dbReference>
<dbReference type="Gene3D" id="3.40.50.2300">
    <property type="match status" value="1"/>
</dbReference>
<keyword evidence="6" id="KW-1185">Reference proteome</keyword>
<feature type="domain" description="Response regulatory" evidence="4">
    <location>
        <begin position="3"/>
        <end position="115"/>
    </location>
</feature>
<gene>
    <name evidence="5" type="ordered locus">Desti_1319</name>
</gene>
<dbReference type="InterPro" id="IPR050595">
    <property type="entry name" value="Bact_response_regulator"/>
</dbReference>
<dbReference type="EMBL" id="CP003360">
    <property type="protein sequence ID" value="AFM24032.1"/>
    <property type="molecule type" value="Genomic_DNA"/>
</dbReference>
<dbReference type="RefSeq" id="WP_014809183.1">
    <property type="nucleotide sequence ID" value="NC_018025.1"/>
</dbReference>